<dbReference type="RefSeq" id="WP_317226822.1">
    <property type="nucleotide sequence ID" value="NZ_JAWJEJ010000001.1"/>
</dbReference>
<keyword evidence="3" id="KW-0547">Nucleotide-binding</keyword>
<accession>A0ABU3Y8F7</accession>
<proteinExistence type="predicted"/>
<dbReference type="PANTHER" id="PTHR11070">
    <property type="entry name" value="UVRD / RECB / PCRA DNA HELICASE FAMILY MEMBER"/>
    <property type="match status" value="1"/>
</dbReference>
<reference evidence="3 4" key="1">
    <citation type="submission" date="2023-10" db="EMBL/GenBank/DDBJ databases">
        <title>Sphingomonas sp. HF-S4 16S ribosomal RNA gene Genome sequencing and assembly.</title>
        <authorList>
            <person name="Lee H."/>
        </authorList>
    </citation>
    <scope>NUCLEOTIDE SEQUENCE [LARGE SCALE GENOMIC DNA]</scope>
    <source>
        <strain evidence="3 4">HF-S4</strain>
    </source>
</reference>
<name>A0ABU3Y8F7_9SPHN</name>
<organism evidence="3 4">
    <name type="scientific">Sphingomonas agrestis</name>
    <dbReference type="NCBI Taxonomy" id="3080540"/>
    <lineage>
        <taxon>Bacteria</taxon>
        <taxon>Pseudomonadati</taxon>
        <taxon>Pseudomonadota</taxon>
        <taxon>Alphaproteobacteria</taxon>
        <taxon>Sphingomonadales</taxon>
        <taxon>Sphingomonadaceae</taxon>
        <taxon>Sphingomonas</taxon>
    </lineage>
</organism>
<comment type="caution">
    <text evidence="3">The sequence shown here is derived from an EMBL/GenBank/DDBJ whole genome shotgun (WGS) entry which is preliminary data.</text>
</comment>
<dbReference type="PANTHER" id="PTHR11070:SF2">
    <property type="entry name" value="ATP-DEPENDENT DNA HELICASE SRS2"/>
    <property type="match status" value="1"/>
</dbReference>
<gene>
    <name evidence="3" type="ORF">RZN05_11895</name>
</gene>
<feature type="domain" description="UvrD-like helicase C-terminal" evidence="2">
    <location>
        <begin position="318"/>
        <end position="367"/>
    </location>
</feature>
<dbReference type="Proteomes" id="UP001273531">
    <property type="component" value="Unassembled WGS sequence"/>
</dbReference>
<evidence type="ECO:0000259" key="2">
    <source>
        <dbReference type="Pfam" id="PF13538"/>
    </source>
</evidence>
<keyword evidence="4" id="KW-1185">Reference proteome</keyword>
<keyword evidence="3" id="KW-0067">ATP-binding</keyword>
<dbReference type="Pfam" id="PF13538">
    <property type="entry name" value="UvrD_C_2"/>
    <property type="match status" value="1"/>
</dbReference>
<dbReference type="SUPFAM" id="SSF52540">
    <property type="entry name" value="P-loop containing nucleoside triphosphate hydrolases"/>
    <property type="match status" value="1"/>
</dbReference>
<dbReference type="InterPro" id="IPR027417">
    <property type="entry name" value="P-loop_NTPase"/>
</dbReference>
<sequence>MTNSIEYSPRPTSSTAAFSLAAQVLEWLGDRGFSEEDREAVGQRLLLVRALRRFSNPVRSFVRGVPARYVRFRRARRSEEKWYTEAGSGRLANDFEIDVILLAILRSASVLLADQRINRVIDEPAYSALGSIVGAQRNQILVDEATDFSPVQLGCMRLLASHSTNSFFACGDFDQRITPWGSKRRSDLEWVSPGIEIRPVSISYRQSRQLFDFGRALAALFETQGDVELPDETTNDAVEPILVTGTPDLDDVARWLTARIGEIEDHMKGEALPTVAVLVHEEAVVRPMTDALNRAFAETNLRAIACVDGRIIGSDDEIRVFDVQHIKGLEFEAVFFVGVDKLAAAKPLLFDKYLYVGATRAATYLGITCEQDLPARLSGLAADFASNWSERT</sequence>
<dbReference type="InterPro" id="IPR027785">
    <property type="entry name" value="UvrD-like_helicase_C"/>
</dbReference>
<dbReference type="Gene3D" id="3.40.50.300">
    <property type="entry name" value="P-loop containing nucleotide triphosphate hydrolases"/>
    <property type="match status" value="2"/>
</dbReference>
<evidence type="ECO:0000313" key="4">
    <source>
        <dbReference type="Proteomes" id="UP001273531"/>
    </source>
</evidence>
<dbReference type="EMBL" id="JAWJEJ010000001">
    <property type="protein sequence ID" value="MDV3457690.1"/>
    <property type="molecule type" value="Genomic_DNA"/>
</dbReference>
<dbReference type="InterPro" id="IPR000212">
    <property type="entry name" value="DNA_helicase_UvrD/REP"/>
</dbReference>
<protein>
    <recommendedName>
        <fullName evidence="1">DNA 3'-5' helicase II</fullName>
    </recommendedName>
</protein>
<evidence type="ECO:0000256" key="1">
    <source>
        <dbReference type="ARBA" id="ARBA00034923"/>
    </source>
</evidence>
<dbReference type="GO" id="GO:0005524">
    <property type="term" value="F:ATP binding"/>
    <property type="evidence" value="ECO:0007669"/>
    <property type="project" value="UniProtKB-KW"/>
</dbReference>
<evidence type="ECO:0000313" key="3">
    <source>
        <dbReference type="EMBL" id="MDV3457690.1"/>
    </source>
</evidence>